<dbReference type="Proteomes" id="UP001237448">
    <property type="component" value="Unassembled WGS sequence"/>
</dbReference>
<dbReference type="PANTHER" id="PTHR43664">
    <property type="entry name" value="MONOAMINE OXIDASE-RELATED"/>
    <property type="match status" value="1"/>
</dbReference>
<evidence type="ECO:0000259" key="2">
    <source>
        <dbReference type="Pfam" id="PF01575"/>
    </source>
</evidence>
<gene>
    <name evidence="3" type="ORF">J3R73_003696</name>
</gene>
<keyword evidence="1" id="KW-0812">Transmembrane</keyword>
<keyword evidence="3" id="KW-0560">Oxidoreductase</keyword>
<keyword evidence="1" id="KW-0472">Membrane</keyword>
<dbReference type="InterPro" id="IPR029069">
    <property type="entry name" value="HotDog_dom_sf"/>
</dbReference>
<evidence type="ECO:0000256" key="1">
    <source>
        <dbReference type="SAM" id="Phobius"/>
    </source>
</evidence>
<feature type="domain" description="MaoC-like" evidence="2">
    <location>
        <begin position="17"/>
        <end position="111"/>
    </location>
</feature>
<comment type="caution">
    <text evidence="3">The sequence shown here is derived from an EMBL/GenBank/DDBJ whole genome shotgun (WGS) entry which is preliminary data.</text>
</comment>
<accession>A0ABU0FH18</accession>
<dbReference type="PANTHER" id="PTHR43664:SF1">
    <property type="entry name" value="BETA-METHYLMALYL-COA DEHYDRATASE"/>
    <property type="match status" value="1"/>
</dbReference>
<reference evidence="3 4" key="1">
    <citation type="submission" date="2023-07" db="EMBL/GenBank/DDBJ databases">
        <title>Genomic Encyclopedia of Type Strains, Phase IV (KMG-IV): sequencing the most valuable type-strain genomes for metagenomic binning, comparative biology and taxonomic classification.</title>
        <authorList>
            <person name="Goeker M."/>
        </authorList>
    </citation>
    <scope>NUCLEOTIDE SEQUENCE [LARGE SCALE GENOMIC DNA]</scope>
    <source>
        <strain evidence="3 4">DSM 5896</strain>
    </source>
</reference>
<dbReference type="EC" id="1.4.3.4" evidence="3"/>
<sequence>MAEQTVHFEDYQLGHVRLTTGRTITETDIVVHAGHTGDFFPHHMDAEFMKDSAFGQRIAHGTLVFAVGIGLTATLINPVAFSYGYDRLRFVRPVFIGDTTRTRVTVFAKEDDPKRPGQGRVIERCEVINQRDEVVLAADHILLVQRKSPDTLSV</sequence>
<dbReference type="RefSeq" id="WP_307429978.1">
    <property type="nucleotide sequence ID" value="NZ_JAUSVK010000001.1"/>
</dbReference>
<keyword evidence="1" id="KW-1133">Transmembrane helix</keyword>
<dbReference type="InterPro" id="IPR052342">
    <property type="entry name" value="MCH/BMMD"/>
</dbReference>
<keyword evidence="4" id="KW-1185">Reference proteome</keyword>
<name>A0ABU0FH18_9HYPH</name>
<dbReference type="Gene3D" id="3.10.129.10">
    <property type="entry name" value="Hotdog Thioesterase"/>
    <property type="match status" value="1"/>
</dbReference>
<proteinExistence type="predicted"/>
<evidence type="ECO:0000313" key="4">
    <source>
        <dbReference type="Proteomes" id="UP001237448"/>
    </source>
</evidence>
<protein>
    <submittedName>
        <fullName evidence="3">Monoamine oxidase</fullName>
        <ecNumber evidence="3">1.4.3.4</ecNumber>
    </submittedName>
</protein>
<dbReference type="GO" id="GO:0097621">
    <property type="term" value="F:monoamine oxidase activity"/>
    <property type="evidence" value="ECO:0007669"/>
    <property type="project" value="UniProtKB-EC"/>
</dbReference>
<dbReference type="EMBL" id="JAUSVK010000001">
    <property type="protein sequence ID" value="MDQ0393904.1"/>
    <property type="molecule type" value="Genomic_DNA"/>
</dbReference>
<organism evidence="3 4">
    <name type="scientific">Labrys monachus</name>
    <dbReference type="NCBI Taxonomy" id="217067"/>
    <lineage>
        <taxon>Bacteria</taxon>
        <taxon>Pseudomonadati</taxon>
        <taxon>Pseudomonadota</taxon>
        <taxon>Alphaproteobacteria</taxon>
        <taxon>Hyphomicrobiales</taxon>
        <taxon>Xanthobacteraceae</taxon>
        <taxon>Labrys</taxon>
    </lineage>
</organism>
<feature type="transmembrane region" description="Helical" evidence="1">
    <location>
        <begin position="58"/>
        <end position="83"/>
    </location>
</feature>
<dbReference type="InterPro" id="IPR002539">
    <property type="entry name" value="MaoC-like_dom"/>
</dbReference>
<dbReference type="Pfam" id="PF01575">
    <property type="entry name" value="MaoC_dehydratas"/>
    <property type="match status" value="1"/>
</dbReference>
<evidence type="ECO:0000313" key="3">
    <source>
        <dbReference type="EMBL" id="MDQ0393904.1"/>
    </source>
</evidence>
<dbReference type="SUPFAM" id="SSF54637">
    <property type="entry name" value="Thioesterase/thiol ester dehydrase-isomerase"/>
    <property type="match status" value="1"/>
</dbReference>